<keyword evidence="2" id="KW-1185">Reference proteome</keyword>
<proteinExistence type="predicted"/>
<dbReference type="AlphaFoldDB" id="A0A927GSR6"/>
<sequence length="455" mass="52034">MTRKLDLPNILNGLSREELVQLLLQATELDESFKNTLLMKYTQVDPAGHVQACKRRMKAIVRKYTGREGFIPYRETYSFSMELLEMLDEMKDAKDHGLALEVTILVLQEGVEAFQYADDSDGNVGMVVEGALARIRDLASGSVNDPVASSRIFERLLAFSERDIFDGWEDYRIELLEICTGLVRAEELRDRLKTAIKRHIAAHANDPYGKYTAEALLKLLFQLIREYGSSADAERFVKEHLHYSFFRQHAIEACIDSGDARGAIELALDGERQDQQLPGLVTQWKKARYEAYRKLALKKEQRQLAWELLLGGDYAYYQELVSITEGGKEELYREVVAGLKQRDNWQARAVYLQLIADKNDLEEMMAYVRATPSAVETYAARLSERYPEEMARMYGDAIHRTAESASDRKGYRGVCKMISRYQKIFGQASQAEIVLQLQAAYSRKPAFLDELSKVE</sequence>
<evidence type="ECO:0000313" key="2">
    <source>
        <dbReference type="Proteomes" id="UP000621560"/>
    </source>
</evidence>
<dbReference type="RefSeq" id="WP_190919110.1">
    <property type="nucleotide sequence ID" value="NZ_JACXIZ010000026.1"/>
</dbReference>
<evidence type="ECO:0008006" key="3">
    <source>
        <dbReference type="Google" id="ProtNLM"/>
    </source>
</evidence>
<accession>A0A927GSR6</accession>
<comment type="caution">
    <text evidence="1">The sequence shown here is derived from an EMBL/GenBank/DDBJ whole genome shotgun (WGS) entry which is preliminary data.</text>
</comment>
<evidence type="ECO:0000313" key="1">
    <source>
        <dbReference type="EMBL" id="MBD2846571.1"/>
    </source>
</evidence>
<dbReference type="EMBL" id="JACXIZ010000026">
    <property type="protein sequence ID" value="MBD2846571.1"/>
    <property type="molecule type" value="Genomic_DNA"/>
</dbReference>
<reference evidence="1" key="1">
    <citation type="submission" date="2020-09" db="EMBL/GenBank/DDBJ databases">
        <title>A novel bacterium of genus Paenibacillus, isolated from South China Sea.</title>
        <authorList>
            <person name="Huang H."/>
            <person name="Mo K."/>
            <person name="Hu Y."/>
        </authorList>
    </citation>
    <scope>NUCLEOTIDE SEQUENCE</scope>
    <source>
        <strain evidence="1">IB182496</strain>
    </source>
</reference>
<organism evidence="1 2">
    <name type="scientific">Paenibacillus sabuli</name>
    <dbReference type="NCBI Taxonomy" id="2772509"/>
    <lineage>
        <taxon>Bacteria</taxon>
        <taxon>Bacillati</taxon>
        <taxon>Bacillota</taxon>
        <taxon>Bacilli</taxon>
        <taxon>Bacillales</taxon>
        <taxon>Paenibacillaceae</taxon>
        <taxon>Paenibacillus</taxon>
    </lineage>
</organism>
<name>A0A927GSR6_9BACL</name>
<protein>
    <recommendedName>
        <fullName evidence="3">SWIM zinc finger domain-containing protein</fullName>
    </recommendedName>
</protein>
<dbReference type="Proteomes" id="UP000621560">
    <property type="component" value="Unassembled WGS sequence"/>
</dbReference>
<gene>
    <name evidence="1" type="ORF">IDH44_15330</name>
</gene>